<protein>
    <submittedName>
        <fullName evidence="2">GCN5-like N-acetyltransferase</fullName>
        <ecNumber evidence="2">2.5.1.47</ecNumber>
    </submittedName>
</protein>
<feature type="domain" description="N-acetyltransferase" evidence="1">
    <location>
        <begin position="5"/>
        <end position="160"/>
    </location>
</feature>
<dbReference type="GO" id="GO:0016747">
    <property type="term" value="F:acyltransferase activity, transferring groups other than amino-acyl groups"/>
    <property type="evidence" value="ECO:0007669"/>
    <property type="project" value="InterPro"/>
</dbReference>
<gene>
    <name evidence="2" type="ORF">PIL02S_01544</name>
</gene>
<dbReference type="InterPro" id="IPR016181">
    <property type="entry name" value="Acyl_CoA_acyltransferase"/>
</dbReference>
<comment type="caution">
    <text evidence="2">The sequence shown here is derived from an EMBL/GenBank/DDBJ whole genome shotgun (WGS) entry which is preliminary data.</text>
</comment>
<dbReference type="Pfam" id="PF00583">
    <property type="entry name" value="Acetyltransf_1"/>
    <property type="match status" value="1"/>
</dbReference>
<dbReference type="AlphaFoldDB" id="A0A2W0CCN9"/>
<name>A0A2W0CCN9_9BACL</name>
<dbReference type="GO" id="GO:0004124">
    <property type="term" value="F:cysteine synthase activity"/>
    <property type="evidence" value="ECO:0007669"/>
    <property type="project" value="UniProtKB-EC"/>
</dbReference>
<evidence type="ECO:0000313" key="3">
    <source>
        <dbReference type="Proteomes" id="UP000247459"/>
    </source>
</evidence>
<keyword evidence="2" id="KW-0808">Transferase</keyword>
<dbReference type="InterPro" id="IPR000182">
    <property type="entry name" value="GNAT_dom"/>
</dbReference>
<dbReference type="EC" id="2.5.1.47" evidence="2"/>
<dbReference type="OrthoDB" id="66776at2"/>
<reference evidence="2 3" key="1">
    <citation type="submission" date="2018-01" db="EMBL/GenBank/DDBJ databases">
        <title>Genome sequence of the PGP bacterium Paenibacillus illinoisensis E3.</title>
        <authorList>
            <person name="Rolli E."/>
            <person name="Marasco R."/>
            <person name="Bessem C."/>
            <person name="Michoud G."/>
            <person name="Gaiarsa S."/>
            <person name="Borin S."/>
            <person name="Daffonchio D."/>
        </authorList>
    </citation>
    <scope>NUCLEOTIDE SEQUENCE [LARGE SCALE GENOMIC DNA]</scope>
    <source>
        <strain evidence="2 3">E3</strain>
    </source>
</reference>
<dbReference type="Gene3D" id="3.40.630.30">
    <property type="match status" value="1"/>
</dbReference>
<dbReference type="PROSITE" id="PS51186">
    <property type="entry name" value="GNAT"/>
    <property type="match status" value="1"/>
</dbReference>
<organism evidence="2 3">
    <name type="scientific">Paenibacillus illinoisensis</name>
    <dbReference type="NCBI Taxonomy" id="59845"/>
    <lineage>
        <taxon>Bacteria</taxon>
        <taxon>Bacillati</taxon>
        <taxon>Bacillota</taxon>
        <taxon>Bacilli</taxon>
        <taxon>Bacillales</taxon>
        <taxon>Paenibacillaceae</taxon>
        <taxon>Paenibacillus</taxon>
    </lineage>
</organism>
<sequence>MHQLIRLTEYHERYDAALANFSLTGEQFSFTVLPAEVIEEAISNPDKVPIVILKEETPVGFFILHKKSEYAEGKKYSNAILIRALSITLEHQGRGYARAAMQAIGPLLQQIEPGTKEVILAVNEQNVAAQSLYLKVGFRDTGIRRIGAHGLQFVFHKRMD</sequence>
<proteinExistence type="predicted"/>
<dbReference type="Proteomes" id="UP000247459">
    <property type="component" value="Unassembled WGS sequence"/>
</dbReference>
<evidence type="ECO:0000313" key="2">
    <source>
        <dbReference type="EMBL" id="PYY29947.1"/>
    </source>
</evidence>
<dbReference type="EMBL" id="PRLG01000013">
    <property type="protein sequence ID" value="PYY29947.1"/>
    <property type="molecule type" value="Genomic_DNA"/>
</dbReference>
<accession>A0A2W0CCN9</accession>
<dbReference type="SUPFAM" id="SSF55729">
    <property type="entry name" value="Acyl-CoA N-acyltransferases (Nat)"/>
    <property type="match status" value="1"/>
</dbReference>
<evidence type="ECO:0000259" key="1">
    <source>
        <dbReference type="PROSITE" id="PS51186"/>
    </source>
</evidence>
<dbReference type="RefSeq" id="WP_095360388.1">
    <property type="nucleotide sequence ID" value="NZ_JAXBDC010000002.1"/>
</dbReference>